<feature type="binding site" evidence="7">
    <location>
        <position position="175"/>
    </location>
    <ligand>
        <name>glyoxylate</name>
        <dbReference type="ChEBI" id="CHEBI:36655"/>
    </ligand>
</feature>
<keyword evidence="3 7" id="KW-0288">FMN</keyword>
<dbReference type="Gene3D" id="3.20.20.70">
    <property type="entry name" value="Aldolase class I"/>
    <property type="match status" value="1"/>
</dbReference>
<dbReference type="PANTHER" id="PTHR10578:SF143">
    <property type="entry name" value="FMN-DEPENDENT ALPHA-HYDROXY ACID DEHYDROGENASE PB1A11.03"/>
    <property type="match status" value="1"/>
</dbReference>
<keyword evidence="4" id="KW-0560">Oxidoreductase</keyword>
<dbReference type="PANTHER" id="PTHR10578">
    <property type="entry name" value="S -2-HYDROXY-ACID OXIDASE-RELATED"/>
    <property type="match status" value="1"/>
</dbReference>
<dbReference type="PROSITE" id="PS00557">
    <property type="entry name" value="FMN_HYDROXY_ACID_DH_1"/>
    <property type="match status" value="1"/>
</dbReference>
<comment type="cofactor">
    <cofactor evidence="1">
        <name>FMN</name>
        <dbReference type="ChEBI" id="CHEBI:58210"/>
    </cofactor>
</comment>
<dbReference type="RefSeq" id="WP_196419585.1">
    <property type="nucleotide sequence ID" value="NZ_JADQTO010000030.1"/>
</dbReference>
<evidence type="ECO:0000256" key="4">
    <source>
        <dbReference type="ARBA" id="ARBA00023002"/>
    </source>
</evidence>
<feature type="binding site" evidence="7">
    <location>
        <position position="36"/>
    </location>
    <ligand>
        <name>glyoxylate</name>
        <dbReference type="ChEBI" id="CHEBI:36655"/>
    </ligand>
</feature>
<dbReference type="EMBL" id="JADQTO010000030">
    <property type="protein sequence ID" value="MBG0567786.1"/>
    <property type="molecule type" value="Genomic_DNA"/>
</dbReference>
<feature type="active site" description="Proton acceptor" evidence="6">
    <location>
        <position position="265"/>
    </location>
</feature>
<feature type="binding site" evidence="7">
    <location>
        <begin position="319"/>
        <end position="320"/>
    </location>
    <ligand>
        <name>FMN</name>
        <dbReference type="ChEBI" id="CHEBI:58210"/>
    </ligand>
</feature>
<gene>
    <name evidence="9" type="ORF">I4J89_40710</name>
</gene>
<comment type="caution">
    <text evidence="9">The sequence shown here is derived from an EMBL/GenBank/DDBJ whole genome shotgun (WGS) entry which is preliminary data.</text>
</comment>
<evidence type="ECO:0000256" key="6">
    <source>
        <dbReference type="PIRSR" id="PIRSR000138-1"/>
    </source>
</evidence>
<dbReference type="InterPro" id="IPR013785">
    <property type="entry name" value="Aldolase_TIM"/>
</dbReference>
<feature type="domain" description="FMN hydroxy acid dehydrogenase" evidence="8">
    <location>
        <begin position="10"/>
        <end position="370"/>
    </location>
</feature>
<dbReference type="PROSITE" id="PS51349">
    <property type="entry name" value="FMN_HYDROXY_ACID_DH_2"/>
    <property type="match status" value="1"/>
</dbReference>
<evidence type="ECO:0000256" key="1">
    <source>
        <dbReference type="ARBA" id="ARBA00001917"/>
    </source>
</evidence>
<dbReference type="SUPFAM" id="SSF51395">
    <property type="entry name" value="FMN-linked oxidoreductases"/>
    <property type="match status" value="1"/>
</dbReference>
<dbReference type="Pfam" id="PF01070">
    <property type="entry name" value="FMN_dh"/>
    <property type="match status" value="1"/>
</dbReference>
<organism evidence="9 10">
    <name type="scientific">Actinoplanes aureus</name>
    <dbReference type="NCBI Taxonomy" id="2792083"/>
    <lineage>
        <taxon>Bacteria</taxon>
        <taxon>Bacillati</taxon>
        <taxon>Actinomycetota</taxon>
        <taxon>Actinomycetes</taxon>
        <taxon>Micromonosporales</taxon>
        <taxon>Micromonosporaceae</taxon>
        <taxon>Actinoplanes</taxon>
    </lineage>
</organism>
<evidence type="ECO:0000256" key="7">
    <source>
        <dbReference type="PIRSR" id="PIRSR000138-2"/>
    </source>
</evidence>
<comment type="similarity">
    <text evidence="5">Belongs to the FMN-dependent alpha-hydroxy acid dehydrogenase family.</text>
</comment>
<feature type="binding site" evidence="7">
    <location>
        <position position="140"/>
    </location>
    <ligand>
        <name>glyoxylate</name>
        <dbReference type="ChEBI" id="CHEBI:36655"/>
    </ligand>
</feature>
<dbReference type="AlphaFoldDB" id="A0A931CIK5"/>
<evidence type="ECO:0000313" key="10">
    <source>
        <dbReference type="Proteomes" id="UP000598146"/>
    </source>
</evidence>
<dbReference type="GO" id="GO:0016614">
    <property type="term" value="F:oxidoreductase activity, acting on CH-OH group of donors"/>
    <property type="evidence" value="ECO:0007669"/>
    <property type="project" value="UniProtKB-ARBA"/>
</dbReference>
<feature type="binding site" evidence="7">
    <location>
        <position position="241"/>
    </location>
    <ligand>
        <name>FMN</name>
        <dbReference type="ChEBI" id="CHEBI:58210"/>
    </ligand>
</feature>
<dbReference type="InterPro" id="IPR000262">
    <property type="entry name" value="FMN-dep_DH"/>
</dbReference>
<reference evidence="9" key="1">
    <citation type="submission" date="2020-11" db="EMBL/GenBank/DDBJ databases">
        <title>Isolation and identification of active actinomycetes.</title>
        <authorList>
            <person name="Sun X."/>
        </authorList>
    </citation>
    <scope>NUCLEOTIDE SEQUENCE</scope>
    <source>
        <strain evidence="9">NEAU-A11</strain>
    </source>
</reference>
<protein>
    <submittedName>
        <fullName evidence="9">Alpha-hydroxy-acid oxidizing protein</fullName>
    </submittedName>
</protein>
<evidence type="ECO:0000313" key="9">
    <source>
        <dbReference type="EMBL" id="MBG0567786.1"/>
    </source>
</evidence>
<accession>A0A931CIK5</accession>
<feature type="binding site" evidence="7">
    <location>
        <position position="138"/>
    </location>
    <ligand>
        <name>FMN</name>
        <dbReference type="ChEBI" id="CHEBI:58210"/>
    </ligand>
</feature>
<keyword evidence="2 7" id="KW-0285">Flavoprotein</keyword>
<dbReference type="InterPro" id="IPR012133">
    <property type="entry name" value="Alpha-hydoxy_acid_DH_FMN"/>
</dbReference>
<feature type="binding site" evidence="7">
    <location>
        <begin position="296"/>
        <end position="300"/>
    </location>
    <ligand>
        <name>FMN</name>
        <dbReference type="ChEBI" id="CHEBI:58210"/>
    </ligand>
</feature>
<evidence type="ECO:0000256" key="2">
    <source>
        <dbReference type="ARBA" id="ARBA00022630"/>
    </source>
</evidence>
<evidence type="ECO:0000256" key="3">
    <source>
        <dbReference type="ARBA" id="ARBA00022643"/>
    </source>
</evidence>
<feature type="binding site" evidence="7">
    <location>
        <position position="268"/>
    </location>
    <ligand>
        <name>glyoxylate</name>
        <dbReference type="ChEBI" id="CHEBI:36655"/>
    </ligand>
</feature>
<dbReference type="CDD" id="cd02809">
    <property type="entry name" value="alpha_hydroxyacid_oxid_FMN"/>
    <property type="match status" value="1"/>
</dbReference>
<dbReference type="FunFam" id="3.20.20.70:FF:000029">
    <property type="entry name" value="L-lactate dehydrogenase"/>
    <property type="match status" value="1"/>
</dbReference>
<dbReference type="Proteomes" id="UP000598146">
    <property type="component" value="Unassembled WGS sequence"/>
</dbReference>
<evidence type="ECO:0000259" key="8">
    <source>
        <dbReference type="PROSITE" id="PS51349"/>
    </source>
</evidence>
<sequence length="376" mass="39164">MHPGSAVPPVDLSSIVSVAQAEGEAAGRTPADVWDYLVGGSGQEVTLGANRTALDALAVVPRVLTGLSERSLHCRLVDGEARMPVAVAPIAYQKLFHPHGELAVARAAAVAGVPYVVSLLSSTPMEELAACGGSLWFQLYWLKDRSRMLDLIRRAEAAGCEALVVSVDMPAMGRRLRDLRRGFTLPADVRAVHFGEQQASRDIAAGGSSIASHTAMAFDPSFSWADLAWLAAHTRLPLVVKGILDVDDARQAAHAGVAAIVVSNHGGRQLDGAPSSVDVLPAVVDALDDSVQVLIDSGIRSGSDVLKALALGAHGVLLGRPVCWGLALGGESGVAHVLSLLHDELDNAMALAGCGDPSSIRQLRTLTPAARPGGRR</sequence>
<dbReference type="GO" id="GO:0010181">
    <property type="term" value="F:FMN binding"/>
    <property type="evidence" value="ECO:0007669"/>
    <property type="project" value="InterPro"/>
</dbReference>
<evidence type="ECO:0000256" key="5">
    <source>
        <dbReference type="ARBA" id="ARBA00024042"/>
    </source>
</evidence>
<feature type="binding site" evidence="7">
    <location>
        <position position="263"/>
    </location>
    <ligand>
        <name>glyoxylate</name>
        <dbReference type="ChEBI" id="CHEBI:36655"/>
    </ligand>
</feature>
<dbReference type="InterPro" id="IPR008259">
    <property type="entry name" value="FMN_hydac_DH_AS"/>
</dbReference>
<feature type="binding site" evidence="7">
    <location>
        <begin position="89"/>
        <end position="91"/>
    </location>
    <ligand>
        <name>FMN</name>
        <dbReference type="ChEBI" id="CHEBI:58210"/>
    </ligand>
</feature>
<feature type="binding site" evidence="7">
    <location>
        <position position="118"/>
    </location>
    <ligand>
        <name>FMN</name>
        <dbReference type="ChEBI" id="CHEBI:58210"/>
    </ligand>
</feature>
<dbReference type="PIRSF" id="PIRSF000138">
    <property type="entry name" value="Al-hdrx_acd_dh"/>
    <property type="match status" value="1"/>
</dbReference>
<dbReference type="InterPro" id="IPR037396">
    <property type="entry name" value="FMN_HAD"/>
</dbReference>
<proteinExistence type="inferred from homology"/>
<name>A0A931CIK5_9ACTN</name>
<keyword evidence="10" id="KW-1185">Reference proteome</keyword>
<feature type="binding site" evidence="7">
    <location>
        <position position="265"/>
    </location>
    <ligand>
        <name>glyoxylate</name>
        <dbReference type="ChEBI" id="CHEBI:36655"/>
    </ligand>
</feature>